<keyword evidence="6" id="KW-0378">Hydrolase</keyword>
<dbReference type="InterPro" id="IPR009003">
    <property type="entry name" value="Peptidase_S1_PA"/>
</dbReference>
<keyword evidence="3" id="KW-0732">Signal</keyword>
<dbReference type="PRINTS" id="PR00722">
    <property type="entry name" value="CHYMOTRYPSIN"/>
</dbReference>
<evidence type="ECO:0000256" key="1">
    <source>
        <dbReference type="ARBA" id="ARBA00004613"/>
    </source>
</evidence>
<dbReference type="PANTHER" id="PTHR24252">
    <property type="entry name" value="ACROSIN-RELATED"/>
    <property type="match status" value="1"/>
</dbReference>
<evidence type="ECO:0000256" key="3">
    <source>
        <dbReference type="ARBA" id="ARBA00022729"/>
    </source>
</evidence>
<dbReference type="PANTHER" id="PTHR24252:SF7">
    <property type="entry name" value="HYALIN"/>
    <property type="match status" value="1"/>
</dbReference>
<name>A0A132A4P0_SARSC</name>
<sequence length="274" mass="31483">MFRNYWIFIIEFQILAFQTTKFSPTSSIEWKEFPFIVSLQRIKGLNELEHFCAGTILDDHWILTAAHCLQDSIVVANDIEHIVALTKLSDQRRKVESKIFRLNLALIDDRFDSNTMDNDIGLVRTIESIEFLQHRIHWNQSVIDRTVPKVASVIGWGSTKSLRSMGLFQRAEDQLRKVLVASVEMEKCSHLYRINGSFVLPNNVLCYGGDHSDSCQGDSGGPLFWTNATDHHFHLLGIVSFGIYCGRVFPGIYTDISHYRDWITANLRNNFEPT</sequence>
<organism evidence="6 7">
    <name type="scientific">Sarcoptes scabiei</name>
    <name type="common">Itch mite</name>
    <name type="synonym">Acarus scabiei</name>
    <dbReference type="NCBI Taxonomy" id="52283"/>
    <lineage>
        <taxon>Eukaryota</taxon>
        <taxon>Metazoa</taxon>
        <taxon>Ecdysozoa</taxon>
        <taxon>Arthropoda</taxon>
        <taxon>Chelicerata</taxon>
        <taxon>Arachnida</taxon>
        <taxon>Acari</taxon>
        <taxon>Acariformes</taxon>
        <taxon>Sarcoptiformes</taxon>
        <taxon>Astigmata</taxon>
        <taxon>Psoroptidia</taxon>
        <taxon>Sarcoptoidea</taxon>
        <taxon>Sarcoptidae</taxon>
        <taxon>Sarcoptinae</taxon>
        <taxon>Sarcoptes</taxon>
    </lineage>
</organism>
<evidence type="ECO:0000256" key="2">
    <source>
        <dbReference type="ARBA" id="ARBA00022525"/>
    </source>
</evidence>
<evidence type="ECO:0000256" key="4">
    <source>
        <dbReference type="ARBA" id="ARBA00023157"/>
    </source>
</evidence>
<dbReference type="PROSITE" id="PS00134">
    <property type="entry name" value="TRYPSIN_HIS"/>
    <property type="match status" value="1"/>
</dbReference>
<dbReference type="InterPro" id="IPR043504">
    <property type="entry name" value="Peptidase_S1_PA_chymotrypsin"/>
</dbReference>
<proteinExistence type="predicted"/>
<comment type="subcellular location">
    <subcellularLocation>
        <location evidence="1">Secreted</location>
    </subcellularLocation>
</comment>
<dbReference type="AlphaFoldDB" id="A0A132A4P0"/>
<dbReference type="VEuPathDB" id="VectorBase:SSCA000213"/>
<keyword evidence="4" id="KW-1015">Disulfide bond</keyword>
<keyword evidence="2" id="KW-0964">Secreted</keyword>
<accession>A0A132A4P0</accession>
<dbReference type="Proteomes" id="UP000616769">
    <property type="component" value="Unassembled WGS sequence"/>
</dbReference>
<dbReference type="OrthoDB" id="6504852at2759"/>
<dbReference type="GO" id="GO:0005576">
    <property type="term" value="C:extracellular region"/>
    <property type="evidence" value="ECO:0007669"/>
    <property type="project" value="UniProtKB-SubCell"/>
</dbReference>
<gene>
    <name evidence="6" type="ORF">QR98_0043210</name>
</gene>
<dbReference type="FunFam" id="2.40.10.10:FF:000054">
    <property type="entry name" value="Complement C1r subcomponent"/>
    <property type="match status" value="1"/>
</dbReference>
<dbReference type="PROSITE" id="PS50240">
    <property type="entry name" value="TRYPSIN_DOM"/>
    <property type="match status" value="1"/>
</dbReference>
<dbReference type="InterPro" id="IPR033116">
    <property type="entry name" value="TRYPSIN_SER"/>
</dbReference>
<evidence type="ECO:0000256" key="5">
    <source>
        <dbReference type="ARBA" id="ARBA00023180"/>
    </source>
</evidence>
<dbReference type="PROSITE" id="PS00135">
    <property type="entry name" value="TRYPSIN_SER"/>
    <property type="match status" value="1"/>
</dbReference>
<protein>
    <submittedName>
        <fullName evidence="6">Trypsin-like protease protein</fullName>
    </submittedName>
</protein>
<reference evidence="6 7" key="1">
    <citation type="journal article" date="2015" name="Parasit. Vectors">
        <title>Draft genome of the scabies mite.</title>
        <authorList>
            <person name="Rider S.D.Jr."/>
            <person name="Morgan M.S."/>
            <person name="Arlian L.G."/>
        </authorList>
    </citation>
    <scope>NUCLEOTIDE SEQUENCE [LARGE SCALE GENOMIC DNA]</scope>
    <source>
        <strain evidence="6">Arlian Lab</strain>
    </source>
</reference>
<dbReference type="InterPro" id="IPR018114">
    <property type="entry name" value="TRYPSIN_HIS"/>
</dbReference>
<dbReference type="GO" id="GO:0006508">
    <property type="term" value="P:proteolysis"/>
    <property type="evidence" value="ECO:0007669"/>
    <property type="project" value="UniProtKB-KW"/>
</dbReference>
<keyword evidence="6" id="KW-0645">Protease</keyword>
<dbReference type="GO" id="GO:0004252">
    <property type="term" value="F:serine-type endopeptidase activity"/>
    <property type="evidence" value="ECO:0007669"/>
    <property type="project" value="InterPro"/>
</dbReference>
<dbReference type="CDD" id="cd00190">
    <property type="entry name" value="Tryp_SPc"/>
    <property type="match status" value="1"/>
</dbReference>
<dbReference type="Gene3D" id="2.40.10.10">
    <property type="entry name" value="Trypsin-like serine proteases"/>
    <property type="match status" value="2"/>
</dbReference>
<dbReference type="InterPro" id="IPR001254">
    <property type="entry name" value="Trypsin_dom"/>
</dbReference>
<dbReference type="EMBL" id="JXLN01010509">
    <property type="protein sequence ID" value="KPM05849.1"/>
    <property type="molecule type" value="Genomic_DNA"/>
</dbReference>
<dbReference type="Pfam" id="PF00089">
    <property type="entry name" value="Trypsin"/>
    <property type="match status" value="1"/>
</dbReference>
<keyword evidence="5" id="KW-0325">Glycoprotein</keyword>
<evidence type="ECO:0000313" key="6">
    <source>
        <dbReference type="EMBL" id="KPM05849.1"/>
    </source>
</evidence>
<evidence type="ECO:0000313" key="7">
    <source>
        <dbReference type="Proteomes" id="UP000616769"/>
    </source>
</evidence>
<dbReference type="SMART" id="SM00020">
    <property type="entry name" value="Tryp_SPc"/>
    <property type="match status" value="1"/>
</dbReference>
<dbReference type="InterPro" id="IPR001314">
    <property type="entry name" value="Peptidase_S1A"/>
</dbReference>
<dbReference type="FunFam" id="2.40.10.10:FF:000068">
    <property type="entry name" value="transmembrane protease serine 2"/>
    <property type="match status" value="1"/>
</dbReference>
<comment type="caution">
    <text evidence="6">The sequence shown here is derived from an EMBL/GenBank/DDBJ whole genome shotgun (WGS) entry which is preliminary data.</text>
</comment>
<dbReference type="SUPFAM" id="SSF50494">
    <property type="entry name" value="Trypsin-like serine proteases"/>
    <property type="match status" value="1"/>
</dbReference>